<dbReference type="Proteomes" id="UP000609121">
    <property type="component" value="Unassembled WGS sequence"/>
</dbReference>
<gene>
    <name evidence="1" type="ORF">ICN82_09625</name>
</gene>
<reference evidence="1" key="1">
    <citation type="submission" date="2020-09" db="EMBL/GenBank/DDBJ databases">
        <title>A novel bacterium of genus Mangrovicoccus, isolated from South China Sea.</title>
        <authorList>
            <person name="Huang H."/>
            <person name="Mo K."/>
            <person name="Hu Y."/>
        </authorList>
    </citation>
    <scope>NUCLEOTIDE SEQUENCE</scope>
    <source>
        <strain evidence="1">HB182678</strain>
    </source>
</reference>
<protein>
    <submittedName>
        <fullName evidence="1">Uncharacterized protein</fullName>
    </submittedName>
</protein>
<sequence length="118" mass="13079">MNDVMSLLETLHRPRLLMQAARHGARLYRRETQLPRLLCSPVLPGPRQAAIRLLCLEQDHEAARRSRAADYCAARHLEVLIALICEARAILAAAPVLPCSARSGGQVQKQRPARIAEA</sequence>
<evidence type="ECO:0000313" key="1">
    <source>
        <dbReference type="EMBL" id="MBE3638460.1"/>
    </source>
</evidence>
<keyword evidence="2" id="KW-1185">Reference proteome</keyword>
<dbReference type="AlphaFoldDB" id="A0A8J7CHP2"/>
<evidence type="ECO:0000313" key="2">
    <source>
        <dbReference type="Proteomes" id="UP000609121"/>
    </source>
</evidence>
<dbReference type="EMBL" id="JACVXA010000023">
    <property type="protein sequence ID" value="MBE3638460.1"/>
    <property type="molecule type" value="Genomic_DNA"/>
</dbReference>
<organism evidence="1 2">
    <name type="scientific">Mangrovicoccus algicola</name>
    <dbReference type="NCBI Taxonomy" id="2771008"/>
    <lineage>
        <taxon>Bacteria</taxon>
        <taxon>Pseudomonadati</taxon>
        <taxon>Pseudomonadota</taxon>
        <taxon>Alphaproteobacteria</taxon>
        <taxon>Rhodobacterales</taxon>
        <taxon>Paracoccaceae</taxon>
        <taxon>Mangrovicoccus</taxon>
    </lineage>
</organism>
<dbReference type="InterPro" id="IPR045516">
    <property type="entry name" value="DUF6477"/>
</dbReference>
<comment type="caution">
    <text evidence="1">The sequence shown here is derived from an EMBL/GenBank/DDBJ whole genome shotgun (WGS) entry which is preliminary data.</text>
</comment>
<proteinExistence type="predicted"/>
<dbReference type="Pfam" id="PF20083">
    <property type="entry name" value="DUF6477"/>
    <property type="match status" value="1"/>
</dbReference>
<accession>A0A8J7CHP2</accession>
<dbReference type="RefSeq" id="WP_193182068.1">
    <property type="nucleotide sequence ID" value="NZ_JACVXA010000023.1"/>
</dbReference>
<name>A0A8J7CHP2_9RHOB</name>